<evidence type="ECO:0000313" key="5">
    <source>
        <dbReference type="Proteomes" id="UP000245514"/>
    </source>
</evidence>
<reference evidence="4 5" key="1">
    <citation type="submission" date="2018-05" db="EMBL/GenBank/DDBJ databases">
        <title>Draft Genome Sequence of Arthrobacter cumminsii IME1328, Isolated from a Patient Who Suffered from Foot Ulcers in China.</title>
        <authorList>
            <person name="Li M."/>
            <person name="Jiang Z."/>
            <person name="Sun Q."/>
            <person name="Tong Y."/>
        </authorList>
    </citation>
    <scope>NUCLEOTIDE SEQUENCE [LARGE SCALE GENOMIC DNA]</scope>
    <source>
        <strain evidence="4 5">IME1328</strain>
    </source>
</reference>
<dbReference type="SUPFAM" id="SSF56281">
    <property type="entry name" value="Metallo-hydrolase/oxidoreductase"/>
    <property type="match status" value="1"/>
</dbReference>
<name>A0ABX5L8H8_9MICC</name>
<evidence type="ECO:0000259" key="3">
    <source>
        <dbReference type="Pfam" id="PF12706"/>
    </source>
</evidence>
<evidence type="ECO:0000313" key="4">
    <source>
        <dbReference type="EMBL" id="PWI28466.1"/>
    </source>
</evidence>
<accession>A0ABX5L8H8</accession>
<dbReference type="Proteomes" id="UP000245514">
    <property type="component" value="Unassembled WGS sequence"/>
</dbReference>
<keyword evidence="5" id="KW-1185">Reference proteome</keyword>
<sequence length="335" mass="36792">MRVVTLGTAGGPRYWKNNIRNRYGISTAVVVDDRFYLVDAGSGTGRRIRQSGLDFSQLAGFFLTHMHSDHTVDLPGLLVFGLYAFDTDRDAPLPLYGPGDRGALPPVSPLATNPPQPVAPNNPTPGIEDMLDSLFAAYATDLNDRVMDSLRTPPTDIFKGHDIEIPEETGYHPNDNPTPDMEPFVIFEDDKVTVSAILVEHPPIAPAFAFRFDSKYGSVTISGDTTETPNMVRLAKGTDLLLHEAIDFGWVEEVYAHDDRPKVQAGRQHHYKSHTSVEGAVRIAQEAGAKRLALHHIVPGNSDPNIWAYGKSQMGDAFLIPDDLDIIEITHTASK</sequence>
<keyword evidence="1" id="KW-0540">Nuclease</keyword>
<comment type="caution">
    <text evidence="4">The sequence shown here is derived from an EMBL/GenBank/DDBJ whole genome shotgun (WGS) entry which is preliminary data.</text>
</comment>
<organism evidence="4 5">
    <name type="scientific">Pseudoglutamicibacter cumminsii</name>
    <dbReference type="NCBI Taxonomy" id="156979"/>
    <lineage>
        <taxon>Bacteria</taxon>
        <taxon>Bacillati</taxon>
        <taxon>Actinomycetota</taxon>
        <taxon>Actinomycetes</taxon>
        <taxon>Micrococcales</taxon>
        <taxon>Micrococcaceae</taxon>
        <taxon>Pseudoglutamicibacter</taxon>
    </lineage>
</organism>
<protein>
    <submittedName>
        <fullName evidence="4">MBL fold metallo-hydrolase</fullName>
    </submittedName>
</protein>
<feature type="domain" description="Metallo-beta-lactamase" evidence="3">
    <location>
        <begin position="179"/>
        <end position="297"/>
    </location>
</feature>
<gene>
    <name evidence="4" type="ORF">CAY35_01780</name>
</gene>
<proteinExistence type="predicted"/>
<dbReference type="Pfam" id="PF12706">
    <property type="entry name" value="Lactamase_B_2"/>
    <property type="match status" value="1"/>
</dbReference>
<keyword evidence="2" id="KW-0378">Hydrolase</keyword>
<evidence type="ECO:0000256" key="1">
    <source>
        <dbReference type="ARBA" id="ARBA00022759"/>
    </source>
</evidence>
<dbReference type="InterPro" id="IPR036866">
    <property type="entry name" value="RibonucZ/Hydroxyglut_hydro"/>
</dbReference>
<keyword evidence="1" id="KW-0255">Endonuclease</keyword>
<dbReference type="InterPro" id="IPR001279">
    <property type="entry name" value="Metallo-B-lactamas"/>
</dbReference>
<dbReference type="Gene3D" id="3.60.15.10">
    <property type="entry name" value="Ribonuclease Z/Hydroxyacylglutathione hydrolase-like"/>
    <property type="match status" value="1"/>
</dbReference>
<dbReference type="InterPro" id="IPR044094">
    <property type="entry name" value="AtsA-like_MBL-fold"/>
</dbReference>
<evidence type="ECO:0000256" key="2">
    <source>
        <dbReference type="ARBA" id="ARBA00022801"/>
    </source>
</evidence>
<dbReference type="CDD" id="cd07719">
    <property type="entry name" value="arylsulfatase_AtsA-like_MBL-fold"/>
    <property type="match status" value="1"/>
</dbReference>
<dbReference type="PANTHER" id="PTHR46018">
    <property type="entry name" value="ZINC PHOSPHODIESTERASE ELAC PROTEIN 1"/>
    <property type="match status" value="1"/>
</dbReference>
<dbReference type="PANTHER" id="PTHR46018:SF2">
    <property type="entry name" value="ZINC PHOSPHODIESTERASE ELAC PROTEIN 1"/>
    <property type="match status" value="1"/>
</dbReference>
<dbReference type="EMBL" id="QFWG01000002">
    <property type="protein sequence ID" value="PWI28466.1"/>
    <property type="molecule type" value="Genomic_DNA"/>
</dbReference>